<keyword evidence="2" id="KW-1185">Reference proteome</keyword>
<reference evidence="1 2" key="1">
    <citation type="submission" date="2024-07" db="EMBL/GenBank/DDBJ databases">
        <title>Uliginosibacterium paludis KCTC:42655.</title>
        <authorList>
            <person name="Kim M.K."/>
        </authorList>
    </citation>
    <scope>NUCLEOTIDE SEQUENCE [LARGE SCALE GENOMIC DNA]</scope>
    <source>
        <strain evidence="1 2">KCTC 42655</strain>
    </source>
</reference>
<evidence type="ECO:0008006" key="3">
    <source>
        <dbReference type="Google" id="ProtNLM"/>
    </source>
</evidence>
<sequence>MAFLLPRQGRVVYSGSAGGAIGLQAYGEASWTHDGQTLESRLAAGLNSTDSALDFRSVSRLSGPQIISERTDDRRMSKHATSQIDQRAGLVHMQRAQDSREREIKGLAVALSALPQMLAMLDESVQKAAFFVVGDFWVEDSLLIALGEEEQRLPVGRVMTRHYQSRTANDKLIDIWLAPQWKNAAARIRIRFDGYTVDLRAAQVEIDGVTLVSEPGALPPEQ</sequence>
<gene>
    <name evidence="1" type="ORF">ABVT11_09115</name>
</gene>
<name>A0ABV2CPZ4_9RHOO</name>
<dbReference type="Proteomes" id="UP001548590">
    <property type="component" value="Unassembled WGS sequence"/>
</dbReference>
<protein>
    <recommendedName>
        <fullName evidence="3">DUF3108 domain-containing protein</fullName>
    </recommendedName>
</protein>
<dbReference type="EMBL" id="JBEWLZ010000004">
    <property type="protein sequence ID" value="MET1489985.1"/>
    <property type="molecule type" value="Genomic_DNA"/>
</dbReference>
<organism evidence="1 2">
    <name type="scientific">Uliginosibacterium paludis</name>
    <dbReference type="NCBI Taxonomy" id="1615952"/>
    <lineage>
        <taxon>Bacteria</taxon>
        <taxon>Pseudomonadati</taxon>
        <taxon>Pseudomonadota</taxon>
        <taxon>Betaproteobacteria</taxon>
        <taxon>Rhodocyclales</taxon>
        <taxon>Zoogloeaceae</taxon>
        <taxon>Uliginosibacterium</taxon>
    </lineage>
</organism>
<evidence type="ECO:0000313" key="2">
    <source>
        <dbReference type="Proteomes" id="UP001548590"/>
    </source>
</evidence>
<comment type="caution">
    <text evidence="1">The sequence shown here is derived from an EMBL/GenBank/DDBJ whole genome shotgun (WGS) entry which is preliminary data.</text>
</comment>
<evidence type="ECO:0000313" key="1">
    <source>
        <dbReference type="EMBL" id="MET1489985.1"/>
    </source>
</evidence>
<proteinExistence type="predicted"/>
<accession>A0ABV2CPZ4</accession>